<evidence type="ECO:0000313" key="3">
    <source>
        <dbReference type="Proteomes" id="UP000777784"/>
    </source>
</evidence>
<dbReference type="PANTHER" id="PTHR40112:SF1">
    <property type="entry name" value="H2HPP ISOMERASE"/>
    <property type="match status" value="1"/>
</dbReference>
<dbReference type="Proteomes" id="UP000777784">
    <property type="component" value="Unassembled WGS sequence"/>
</dbReference>
<dbReference type="SUPFAM" id="SSF51182">
    <property type="entry name" value="RmlC-like cupins"/>
    <property type="match status" value="1"/>
</dbReference>
<feature type="domain" description="Cupin type-2" evidence="1">
    <location>
        <begin position="56"/>
        <end position="123"/>
    </location>
</feature>
<name>A0A948S0A0_UNCEI</name>
<evidence type="ECO:0000259" key="1">
    <source>
        <dbReference type="Pfam" id="PF07883"/>
    </source>
</evidence>
<dbReference type="Pfam" id="PF07883">
    <property type="entry name" value="Cupin_2"/>
    <property type="match status" value="1"/>
</dbReference>
<dbReference type="AlphaFoldDB" id="A0A948S0A0"/>
<accession>A0A948S0A0</accession>
<dbReference type="PANTHER" id="PTHR40112">
    <property type="entry name" value="H2HPP ISOMERASE"/>
    <property type="match status" value="1"/>
</dbReference>
<dbReference type="InterPro" id="IPR052535">
    <property type="entry name" value="Bacilysin_H2HPP_isomerase"/>
</dbReference>
<protein>
    <submittedName>
        <fullName evidence="2">Cupin domain-containing protein</fullName>
    </submittedName>
</protein>
<dbReference type="InterPro" id="IPR014710">
    <property type="entry name" value="RmlC-like_jellyroll"/>
</dbReference>
<gene>
    <name evidence="2" type="ORF">KJ970_18410</name>
</gene>
<reference evidence="2" key="1">
    <citation type="submission" date="2021-05" db="EMBL/GenBank/DDBJ databases">
        <title>Energy efficiency and biological interactions define the core microbiome of deep oligotrophic groundwater.</title>
        <authorList>
            <person name="Mehrshad M."/>
            <person name="Lopez-Fernandez M."/>
            <person name="Bell E."/>
            <person name="Bernier-Latmani R."/>
            <person name="Bertilsson S."/>
            <person name="Dopson M."/>
        </authorList>
    </citation>
    <scope>NUCLEOTIDE SEQUENCE</scope>
    <source>
        <strain evidence="2">Modern_marine.mb.64</strain>
    </source>
</reference>
<dbReference type="EMBL" id="JAHJDP010000104">
    <property type="protein sequence ID" value="MBU2692897.1"/>
    <property type="molecule type" value="Genomic_DNA"/>
</dbReference>
<dbReference type="InterPro" id="IPR011051">
    <property type="entry name" value="RmlC_Cupin_sf"/>
</dbReference>
<comment type="caution">
    <text evidence="2">The sequence shown here is derived from an EMBL/GenBank/DDBJ whole genome shotgun (WGS) entry which is preliminary data.</text>
</comment>
<sequence length="138" mass="15708">MNRETNEKEKEMARVGNRIRPGRFTLGSWSTLKAEDAQNELSQRVIATQRLVVTRCHYRPHAHFPQHSHLQEQITIVERGRLEFVIDDRTIPVNQGEMISVCPRVPHETHVPAGEEVVALNIFLNLSAPCHAPFPGQS</sequence>
<organism evidence="2 3">
    <name type="scientific">Eiseniibacteriota bacterium</name>
    <dbReference type="NCBI Taxonomy" id="2212470"/>
    <lineage>
        <taxon>Bacteria</taxon>
        <taxon>Candidatus Eiseniibacteriota</taxon>
    </lineage>
</organism>
<evidence type="ECO:0000313" key="2">
    <source>
        <dbReference type="EMBL" id="MBU2692897.1"/>
    </source>
</evidence>
<dbReference type="Gene3D" id="2.60.120.10">
    <property type="entry name" value="Jelly Rolls"/>
    <property type="match status" value="1"/>
</dbReference>
<proteinExistence type="predicted"/>
<dbReference type="InterPro" id="IPR013096">
    <property type="entry name" value="Cupin_2"/>
</dbReference>